<gene>
    <name evidence="1" type="ORF">CFAM422_001123</name>
</gene>
<reference evidence="1 2" key="1">
    <citation type="submission" date="2018-06" db="EMBL/GenBank/DDBJ databases">
        <title>Genome analysis of cellulolytic fungus Trichoderma lentiforme CFAM-422.</title>
        <authorList>
            <person name="Steindorff A.S."/>
            <person name="Formighieri E.F."/>
            <person name="Midorikawa G.E.O."/>
            <person name="Tamietti M.S."/>
            <person name="Ramos E.Z."/>
            <person name="Silva A.S."/>
            <person name="Bon E.P.S."/>
            <person name="Mendes T.D."/>
            <person name="Damaso M.C.T."/>
            <person name="Favaro L.C.L."/>
        </authorList>
    </citation>
    <scope>NUCLEOTIDE SEQUENCE [LARGE SCALE GENOMIC DNA]</scope>
    <source>
        <strain evidence="1 2">CFAM-422</strain>
    </source>
</reference>
<dbReference type="AlphaFoldDB" id="A0A9P4XP90"/>
<sequence>MPSVQNVSPDLALSKIDEEKNIFNLVGAVKKYLGDSLQILAQVVREVVSTASTVCNLVAFAAATLRILISPEGEQLEYSKRD</sequence>
<evidence type="ECO:0000313" key="1">
    <source>
        <dbReference type="EMBL" id="KAF3076586.1"/>
    </source>
</evidence>
<proteinExistence type="predicted"/>
<comment type="caution">
    <text evidence="1">The sequence shown here is derived from an EMBL/GenBank/DDBJ whole genome shotgun (WGS) entry which is preliminary data.</text>
</comment>
<organism evidence="1 2">
    <name type="scientific">Trichoderma lentiforme</name>
    <dbReference type="NCBI Taxonomy" id="1567552"/>
    <lineage>
        <taxon>Eukaryota</taxon>
        <taxon>Fungi</taxon>
        <taxon>Dikarya</taxon>
        <taxon>Ascomycota</taxon>
        <taxon>Pezizomycotina</taxon>
        <taxon>Sordariomycetes</taxon>
        <taxon>Hypocreomycetidae</taxon>
        <taxon>Hypocreales</taxon>
        <taxon>Hypocreaceae</taxon>
        <taxon>Trichoderma</taxon>
    </lineage>
</organism>
<name>A0A9P4XP90_9HYPO</name>
<keyword evidence="2" id="KW-1185">Reference proteome</keyword>
<evidence type="ECO:0000313" key="2">
    <source>
        <dbReference type="Proteomes" id="UP000801864"/>
    </source>
</evidence>
<dbReference type="EMBL" id="QLNT01000002">
    <property type="protein sequence ID" value="KAF3076586.1"/>
    <property type="molecule type" value="Genomic_DNA"/>
</dbReference>
<accession>A0A9P4XP90</accession>
<protein>
    <submittedName>
        <fullName evidence="1">Uncharacterized protein</fullName>
    </submittedName>
</protein>
<dbReference type="Proteomes" id="UP000801864">
    <property type="component" value="Unassembled WGS sequence"/>
</dbReference>